<evidence type="ECO:0000259" key="2">
    <source>
        <dbReference type="Pfam" id="PF00850"/>
    </source>
</evidence>
<dbReference type="GO" id="GO:0040029">
    <property type="term" value="P:epigenetic regulation of gene expression"/>
    <property type="evidence" value="ECO:0007669"/>
    <property type="project" value="TreeGrafter"/>
</dbReference>
<dbReference type="GO" id="GO:0004407">
    <property type="term" value="F:histone deacetylase activity"/>
    <property type="evidence" value="ECO:0007669"/>
    <property type="project" value="TreeGrafter"/>
</dbReference>
<comment type="caution">
    <text evidence="3">The sequence shown here is derived from an EMBL/GenBank/DDBJ whole genome shotgun (WGS) entry which is preliminary data.</text>
</comment>
<keyword evidence="4" id="KW-1185">Reference proteome</keyword>
<dbReference type="InterPro" id="IPR023801">
    <property type="entry name" value="His_deacetylse_dom"/>
</dbReference>
<dbReference type="EMBL" id="JAROKS010000015">
    <property type="protein sequence ID" value="KAK1796637.1"/>
    <property type="molecule type" value="Genomic_DNA"/>
</dbReference>
<feature type="compositionally biased region" description="Low complexity" evidence="1">
    <location>
        <begin position="167"/>
        <end position="188"/>
    </location>
</feature>
<organism evidence="3 4">
    <name type="scientific">Electrophorus voltai</name>
    <dbReference type="NCBI Taxonomy" id="2609070"/>
    <lineage>
        <taxon>Eukaryota</taxon>
        <taxon>Metazoa</taxon>
        <taxon>Chordata</taxon>
        <taxon>Craniata</taxon>
        <taxon>Vertebrata</taxon>
        <taxon>Euteleostomi</taxon>
        <taxon>Actinopterygii</taxon>
        <taxon>Neopterygii</taxon>
        <taxon>Teleostei</taxon>
        <taxon>Ostariophysi</taxon>
        <taxon>Gymnotiformes</taxon>
        <taxon>Gymnotoidei</taxon>
        <taxon>Gymnotidae</taxon>
        <taxon>Electrophorus</taxon>
    </lineage>
</organism>
<feature type="region of interest" description="Disordered" evidence="1">
    <location>
        <begin position="109"/>
        <end position="188"/>
    </location>
</feature>
<name>A0AAD9DZ76_9TELE</name>
<dbReference type="InterPro" id="IPR037138">
    <property type="entry name" value="His_deacetylse_dom_sf"/>
</dbReference>
<feature type="compositionally biased region" description="Basic residues" evidence="1">
    <location>
        <begin position="134"/>
        <end position="150"/>
    </location>
</feature>
<feature type="compositionally biased region" description="Polar residues" evidence="1">
    <location>
        <begin position="109"/>
        <end position="119"/>
    </location>
</feature>
<accession>A0AAD9DZ76</accession>
<feature type="non-terminal residue" evidence="3">
    <location>
        <position position="738"/>
    </location>
</feature>
<protein>
    <recommendedName>
        <fullName evidence="2">Histone deacetylase domain-containing protein</fullName>
    </recommendedName>
</protein>
<dbReference type="GO" id="GO:0000118">
    <property type="term" value="C:histone deacetylase complex"/>
    <property type="evidence" value="ECO:0007669"/>
    <property type="project" value="TreeGrafter"/>
</dbReference>
<dbReference type="Proteomes" id="UP001239994">
    <property type="component" value="Unassembled WGS sequence"/>
</dbReference>
<dbReference type="SUPFAM" id="SSF52768">
    <property type="entry name" value="Arginase/deacetylase"/>
    <property type="match status" value="1"/>
</dbReference>
<dbReference type="Gene3D" id="3.40.800.20">
    <property type="entry name" value="Histone deacetylase domain"/>
    <property type="match status" value="1"/>
</dbReference>
<dbReference type="AlphaFoldDB" id="A0AAD9DZ76"/>
<dbReference type="PANTHER" id="PTHR10625">
    <property type="entry name" value="HISTONE DEACETYLASE HDAC1-RELATED"/>
    <property type="match status" value="1"/>
</dbReference>
<dbReference type="Pfam" id="PF00850">
    <property type="entry name" value="Hist_deacetyl"/>
    <property type="match status" value="1"/>
</dbReference>
<evidence type="ECO:0000313" key="3">
    <source>
        <dbReference type="EMBL" id="KAK1796637.1"/>
    </source>
</evidence>
<gene>
    <name evidence="3" type="ORF">P4O66_009662</name>
</gene>
<reference evidence="3" key="1">
    <citation type="submission" date="2023-03" db="EMBL/GenBank/DDBJ databases">
        <title>Electrophorus voltai genome.</title>
        <authorList>
            <person name="Bian C."/>
        </authorList>
    </citation>
    <scope>NUCLEOTIDE SEQUENCE</scope>
    <source>
        <strain evidence="3">CB-2022</strain>
        <tissue evidence="3">Muscle</tissue>
    </source>
</reference>
<feature type="domain" description="Histone deacetylase" evidence="2">
    <location>
        <begin position="362"/>
        <end position="666"/>
    </location>
</feature>
<dbReference type="PANTHER" id="PTHR10625:SF42">
    <property type="entry name" value="HISTONE DEACETYLASE 7"/>
    <property type="match status" value="1"/>
</dbReference>
<evidence type="ECO:0000313" key="4">
    <source>
        <dbReference type="Proteomes" id="UP001239994"/>
    </source>
</evidence>
<dbReference type="InterPro" id="IPR023696">
    <property type="entry name" value="Ureohydrolase_dom_sf"/>
</dbReference>
<proteinExistence type="predicted"/>
<sequence length="738" mass="81331">MDPQSSPGRLTCHPLLYGLQRQTCEQHLSLETPGGKQREREEKGGERKAFIRLWNKQKSQHSAVASPWVKQRLHDWILMKPHQAALTHSKPPMNFRVLAPIPDLAFHQDQQCSSVSQTHSSKHLRRTASEPIRKLKPKRSMNSRKNHLCRKSSAPSPGKPSSHDTYDSWSSSSSTPVSRRSSPSNLSDSGAQFCDYNTGLSHESKRNMSSLRWGNVCMSSSPAIYALPRQEVGAGASSSTLLSVNILNHPVILPMTMLPTAPSPHLPVHVGAEQHKLQCRTRSLQLCQGYRENCSKRPQKASHIHEQLTRTRSFPLFKQQITHHASVITNSQRTGLVCTSQILKQQGTCTELSSPPGHAGKIQSLWSRLQECGLRNQCQWVPGRQATLEELQVVRPESLIHPYGTNPLSRLHLAGTRMAAGSVTELALRVAQGELRNGFAIVKPHGHDASLSSNTKPISVAIAAKQLQCRLNVRKILIVDWDIHHGNITQEVFYTDPRVLYISLHRHGFGNSHRGGPTEVSPKEPSLLGKVIHKHGMLLFKKDRECLWGEGRLVGSGQGEGYNVNVAWSAELDCPLGDKEYLTAFRTVVMPIAQEFSPDVVLVSSEFNAVEGHPASLGGHGVSAKCFGLLTRQLMEVAQDHVVLALEGSHDIREIWDASEACINALLDNEVAPLSEDSVMNMTCANTMQSLQKVLQIQSKYWCSVRAVVNTLAQSTCSAATEATLALASLSMAGPKST</sequence>
<feature type="compositionally biased region" description="Low complexity" evidence="1">
    <location>
        <begin position="151"/>
        <end position="160"/>
    </location>
</feature>
<evidence type="ECO:0000256" key="1">
    <source>
        <dbReference type="SAM" id="MobiDB-lite"/>
    </source>
</evidence>